<sequence length="83" mass="10019">MELNSYSKRSIPPKEREEWKKMITGEIEHNYRNFVLKLMLTQLRREVAFGMTTMPEAIDRLYQLCEKYSLAVQPDCKEIFKSW</sequence>
<dbReference type="EMBL" id="JAASRN010000001">
    <property type="protein sequence ID" value="NIK72763.1"/>
    <property type="molecule type" value="Genomic_DNA"/>
</dbReference>
<evidence type="ECO:0000313" key="2">
    <source>
        <dbReference type="Proteomes" id="UP000537126"/>
    </source>
</evidence>
<gene>
    <name evidence="1" type="ORF">FHS56_000249</name>
</gene>
<evidence type="ECO:0000313" key="1">
    <source>
        <dbReference type="EMBL" id="NIK72763.1"/>
    </source>
</evidence>
<protein>
    <submittedName>
        <fullName evidence="1">Uncharacterized protein</fullName>
    </submittedName>
</protein>
<reference evidence="1 2" key="1">
    <citation type="submission" date="2020-03" db="EMBL/GenBank/DDBJ databases">
        <title>Genomic Encyclopedia of Type Strains, Phase IV (KMG-IV): sequencing the most valuable type-strain genomes for metagenomic binning, comparative biology and taxonomic classification.</title>
        <authorList>
            <person name="Goeker M."/>
        </authorList>
    </citation>
    <scope>NUCLEOTIDE SEQUENCE [LARGE SCALE GENOMIC DNA]</scope>
    <source>
        <strain evidence="1 2">DSM 5718</strain>
    </source>
</reference>
<comment type="caution">
    <text evidence="1">The sequence shown here is derived from an EMBL/GenBank/DDBJ whole genome shotgun (WGS) entry which is preliminary data.</text>
</comment>
<organism evidence="1 2">
    <name type="scientific">Thermonema lapsum</name>
    <dbReference type="NCBI Taxonomy" id="28195"/>
    <lineage>
        <taxon>Bacteria</taxon>
        <taxon>Pseudomonadati</taxon>
        <taxon>Bacteroidota</taxon>
        <taxon>Cytophagia</taxon>
        <taxon>Cytophagales</taxon>
        <taxon>Thermonemataceae</taxon>
        <taxon>Thermonema</taxon>
    </lineage>
</organism>
<dbReference type="Proteomes" id="UP000537126">
    <property type="component" value="Unassembled WGS sequence"/>
</dbReference>
<keyword evidence="2" id="KW-1185">Reference proteome</keyword>
<proteinExistence type="predicted"/>
<accession>A0A846MMI7</accession>
<dbReference type="AlphaFoldDB" id="A0A846MMI7"/>
<name>A0A846MMI7_9BACT</name>
<dbReference type="RefSeq" id="WP_166918069.1">
    <property type="nucleotide sequence ID" value="NZ_JAASRN010000001.1"/>
</dbReference>